<dbReference type="Proteomes" id="UP001065549">
    <property type="component" value="Unassembled WGS sequence"/>
</dbReference>
<protein>
    <recommendedName>
        <fullName evidence="3">HNH endonuclease</fullName>
    </recommendedName>
</protein>
<name>A0A9J6QRU6_9FIRM</name>
<reference evidence="1" key="1">
    <citation type="submission" date="2022-09" db="EMBL/GenBank/DDBJ databases">
        <title>Culturomic study of gut microbiota in children with autism spectrum disorder.</title>
        <authorList>
            <person name="Efimov B.A."/>
            <person name="Chaplin A.V."/>
            <person name="Sokolova S.R."/>
            <person name="Pikina A.P."/>
            <person name="Korzhanova M."/>
            <person name="Belova V."/>
            <person name="Korostin D."/>
        </authorList>
    </citation>
    <scope>NUCLEOTIDE SEQUENCE</scope>
    <source>
        <strain evidence="1">ASD5510</strain>
    </source>
</reference>
<evidence type="ECO:0000313" key="2">
    <source>
        <dbReference type="Proteomes" id="UP001065549"/>
    </source>
</evidence>
<evidence type="ECO:0008006" key="3">
    <source>
        <dbReference type="Google" id="ProtNLM"/>
    </source>
</evidence>
<sequence>MSKSIMQVEKQCFISGRTDALEKHHIFGAANRNCLKNTAYGSG</sequence>
<organism evidence="1 2">
    <name type="scientific">Hominibacterium faecale</name>
    <dbReference type="NCBI Taxonomy" id="2839743"/>
    <lineage>
        <taxon>Bacteria</taxon>
        <taxon>Bacillati</taxon>
        <taxon>Bacillota</taxon>
        <taxon>Clostridia</taxon>
        <taxon>Peptostreptococcales</taxon>
        <taxon>Anaerovoracaceae</taxon>
        <taxon>Hominibacterium</taxon>
    </lineage>
</organism>
<proteinExistence type="predicted"/>
<dbReference type="AlphaFoldDB" id="A0A9J6QRU6"/>
<dbReference type="RefSeq" id="WP_269478466.1">
    <property type="nucleotide sequence ID" value="NZ_JAOSHN010000003.1"/>
</dbReference>
<accession>A0A9J6QRU6</accession>
<comment type="caution">
    <text evidence="1">The sequence shown here is derived from an EMBL/GenBank/DDBJ whole genome shotgun (WGS) entry which is preliminary data.</text>
</comment>
<gene>
    <name evidence="1" type="ORF">OBO34_07285</name>
</gene>
<evidence type="ECO:0000313" key="1">
    <source>
        <dbReference type="EMBL" id="MCU7378156.1"/>
    </source>
</evidence>
<keyword evidence="2" id="KW-1185">Reference proteome</keyword>
<dbReference type="EMBL" id="JAOSHN010000003">
    <property type="protein sequence ID" value="MCU7378156.1"/>
    <property type="molecule type" value="Genomic_DNA"/>
</dbReference>